<evidence type="ECO:0000313" key="3">
    <source>
        <dbReference type="Proteomes" id="UP000070168"/>
    </source>
</evidence>
<dbReference type="EMBL" id="LHQR01000069">
    <property type="protein sequence ID" value="KXG45704.1"/>
    <property type="molecule type" value="Genomic_DNA"/>
</dbReference>
<feature type="compositionally biased region" description="Polar residues" evidence="1">
    <location>
        <begin position="40"/>
        <end position="52"/>
    </location>
</feature>
<keyword evidence="3" id="KW-1185">Reference proteome</keyword>
<dbReference type="RefSeq" id="XP_040644240.1">
    <property type="nucleotide sequence ID" value="XM_040792273.1"/>
</dbReference>
<gene>
    <name evidence="2" type="ORF">PGRI_045600</name>
</gene>
<dbReference type="GeneID" id="63707573"/>
<evidence type="ECO:0000313" key="2">
    <source>
        <dbReference type="EMBL" id="KXG45704.1"/>
    </source>
</evidence>
<feature type="region of interest" description="Disordered" evidence="1">
    <location>
        <begin position="210"/>
        <end position="236"/>
    </location>
</feature>
<accession>A0A135L9X0</accession>
<sequence>MSDSTAQTDQKNEVGATRAPKPTAFTWDKNQIDTGCISPVRSSEALQTNDSTKYMRHPSSPESSSYLPPRIHSPASQIFERDVQEDIMPAQASPSIPAHIRTDNYIPPVLEASSAAITDDRLDPDSVEIVTHSLHQSAGGASGEQSMSSSGIDHLLGQADADELSSTYGALDTTDVRRLSFISFADVVNAEHAETNEAHPGVLYRERLGDLNQSPSPLRSPSVSQGLGTSPPTSIATSFRGLDMSPTRFPTASTTQSPVSSNFGDLNVETMRQALRKTASGDLGVPSQAVSTIGDDPLDLKGSEQDLVFFKYSMRSYGILLYIV</sequence>
<dbReference type="PANTHER" id="PTHR42111">
    <property type="entry name" value="YALI0D23727P"/>
    <property type="match status" value="1"/>
</dbReference>
<feature type="compositionally biased region" description="Polar residues" evidence="1">
    <location>
        <begin position="211"/>
        <end position="236"/>
    </location>
</feature>
<reference evidence="2 3" key="1">
    <citation type="journal article" date="2016" name="BMC Genomics">
        <title>Genome sequencing and secondary metabolism of the postharvest pathogen Penicillium griseofulvum.</title>
        <authorList>
            <person name="Banani H."/>
            <person name="Marcet-Houben M."/>
            <person name="Ballester A.R."/>
            <person name="Abbruscato P."/>
            <person name="Gonzalez-Candelas L."/>
            <person name="Gabaldon T."/>
            <person name="Spadaro D."/>
        </authorList>
    </citation>
    <scope>NUCLEOTIDE SEQUENCE [LARGE SCALE GENOMIC DNA]</scope>
    <source>
        <strain evidence="2 3">PG3</strain>
    </source>
</reference>
<dbReference type="OMA" id="AETNEAH"/>
<comment type="caution">
    <text evidence="2">The sequence shown here is derived from an EMBL/GenBank/DDBJ whole genome shotgun (WGS) entry which is preliminary data.</text>
</comment>
<evidence type="ECO:0000256" key="1">
    <source>
        <dbReference type="SAM" id="MobiDB-lite"/>
    </source>
</evidence>
<name>A0A135L9X0_PENPA</name>
<organism evidence="2 3">
    <name type="scientific">Penicillium patulum</name>
    <name type="common">Penicillium griseofulvum</name>
    <dbReference type="NCBI Taxonomy" id="5078"/>
    <lineage>
        <taxon>Eukaryota</taxon>
        <taxon>Fungi</taxon>
        <taxon>Dikarya</taxon>
        <taxon>Ascomycota</taxon>
        <taxon>Pezizomycotina</taxon>
        <taxon>Eurotiomycetes</taxon>
        <taxon>Eurotiomycetidae</taxon>
        <taxon>Eurotiales</taxon>
        <taxon>Aspergillaceae</taxon>
        <taxon>Penicillium</taxon>
    </lineage>
</organism>
<protein>
    <submittedName>
        <fullName evidence="2">Uncharacterized protein</fullName>
    </submittedName>
</protein>
<feature type="compositionally biased region" description="Low complexity" evidence="1">
    <location>
        <begin position="58"/>
        <end position="69"/>
    </location>
</feature>
<dbReference type="OrthoDB" id="5364312at2759"/>
<dbReference type="Proteomes" id="UP000070168">
    <property type="component" value="Unassembled WGS sequence"/>
</dbReference>
<feature type="region of interest" description="Disordered" evidence="1">
    <location>
        <begin position="1"/>
        <end position="70"/>
    </location>
</feature>
<dbReference type="PANTHER" id="PTHR42111:SF1">
    <property type="entry name" value="YALI0D23727P"/>
    <property type="match status" value="1"/>
</dbReference>
<dbReference type="AlphaFoldDB" id="A0A135L9X0"/>
<proteinExistence type="predicted"/>